<dbReference type="Pfam" id="PF13182">
    <property type="entry name" value="DUF4007"/>
    <property type="match status" value="1"/>
</dbReference>
<dbReference type="EMBL" id="JAGGJB010000004">
    <property type="protein sequence ID" value="MDN7124867.1"/>
    <property type="molecule type" value="Genomic_DNA"/>
</dbReference>
<dbReference type="RefSeq" id="WP_301774661.1">
    <property type="nucleotide sequence ID" value="NZ_JAGGJB010000004.1"/>
</dbReference>
<sequence>MKLKFSGHDTFPLRYGWLFKAVNLLFNNENKDRTADETARDAIVRLGVGRNMVNAIKYWAETSWILESNLVSGRNVQELTPLGRFLFSIESGEQSGVDPYLEDIGSIWLIHFSLNFRDDSLTSYRYFFNHCNFQQFEKGKLVDEVYSTATSLTGLEPGKKSTVKKDVDCFLHTYTKKTRSNKSIDEDHFASPLAELGLVREISSGYLVSELSSRKSLPTKIFSYALCKFIQRETENSNVNRIDFDSILTKPGSPGRIFRLSEQGLSSALDESAKDSNNRIAWTDSSGLRQIMIDKKYKEDPEEYLLQEYYGGGRAYY</sequence>
<evidence type="ECO:0000313" key="2">
    <source>
        <dbReference type="EMBL" id="MDN7124867.1"/>
    </source>
</evidence>
<protein>
    <submittedName>
        <fullName evidence="2">DUF4007 family protein</fullName>
    </submittedName>
</protein>
<accession>A0AAW7QXG6</accession>
<gene>
    <name evidence="2" type="ORF">J6I90_08230</name>
</gene>
<name>A0AAW7QXG6_9GAMM</name>
<dbReference type="InterPro" id="IPR025248">
    <property type="entry name" value="DUF4007"/>
</dbReference>
<proteinExistence type="predicted"/>
<comment type="caution">
    <text evidence="2">The sequence shown here is derived from an EMBL/GenBank/DDBJ whole genome shotgun (WGS) entry which is preliminary data.</text>
</comment>
<feature type="domain" description="DUF4007" evidence="1">
    <location>
        <begin position="5"/>
        <end position="309"/>
    </location>
</feature>
<evidence type="ECO:0000313" key="3">
    <source>
        <dbReference type="Proteomes" id="UP001169492"/>
    </source>
</evidence>
<organism evidence="2 3">
    <name type="scientific">Pseudidiomarina terrestris</name>
    <dbReference type="NCBI Taxonomy" id="2820060"/>
    <lineage>
        <taxon>Bacteria</taxon>
        <taxon>Pseudomonadati</taxon>
        <taxon>Pseudomonadota</taxon>
        <taxon>Gammaproteobacteria</taxon>
        <taxon>Alteromonadales</taxon>
        <taxon>Idiomarinaceae</taxon>
        <taxon>Pseudidiomarina</taxon>
    </lineage>
</organism>
<evidence type="ECO:0000259" key="1">
    <source>
        <dbReference type="Pfam" id="PF13182"/>
    </source>
</evidence>
<dbReference type="AlphaFoldDB" id="A0AAW7QXG6"/>
<reference evidence="2 3" key="1">
    <citation type="submission" date="2021-03" db="EMBL/GenBank/DDBJ databases">
        <title>Pseudidiomarina terrestris, a new bacterium isolated from saline soil.</title>
        <authorList>
            <person name="Galisteo C."/>
            <person name="De La Haba R."/>
            <person name="Sanchez-Porro C."/>
            <person name="Ventosa A."/>
        </authorList>
    </citation>
    <scope>NUCLEOTIDE SEQUENCE [LARGE SCALE GENOMIC DNA]</scope>
    <source>
        <strain evidence="2 3">1APP75-32.1</strain>
    </source>
</reference>
<dbReference type="Proteomes" id="UP001169492">
    <property type="component" value="Unassembled WGS sequence"/>
</dbReference>